<evidence type="ECO:0000313" key="12">
    <source>
        <dbReference type="Proteomes" id="UP000001208"/>
    </source>
</evidence>
<evidence type="ECO:0000256" key="4">
    <source>
        <dbReference type="ARBA" id="ARBA00022737"/>
    </source>
</evidence>
<reference evidence="11 12" key="1">
    <citation type="submission" date="2008-06" db="EMBL/GenBank/DDBJ databases">
        <title>Complete sequence of Chloroherpeton thalassium ATCC 35110.</title>
        <authorList>
            <consortium name="US DOE Joint Genome Institute"/>
            <person name="Lucas S."/>
            <person name="Copeland A."/>
            <person name="Lapidus A."/>
            <person name="Glavina del Rio T."/>
            <person name="Dalin E."/>
            <person name="Tice H."/>
            <person name="Bruce D."/>
            <person name="Goodwin L."/>
            <person name="Pitluck S."/>
            <person name="Schmutz J."/>
            <person name="Larimer F."/>
            <person name="Land M."/>
            <person name="Hauser L."/>
            <person name="Kyrpides N."/>
            <person name="Mikhailova N."/>
            <person name="Liu Z."/>
            <person name="Li T."/>
            <person name="Zhao F."/>
            <person name="Overmann J."/>
            <person name="Bryant D.A."/>
            <person name="Richardson P."/>
        </authorList>
    </citation>
    <scope>NUCLEOTIDE SEQUENCE [LARGE SCALE GENOMIC DNA]</scope>
    <source>
        <strain evidence="12">ATCC 35110 / GB-78</strain>
    </source>
</reference>
<evidence type="ECO:0000256" key="3">
    <source>
        <dbReference type="ARBA" id="ARBA00022729"/>
    </source>
</evidence>
<dbReference type="SUPFAM" id="SSF50156">
    <property type="entry name" value="PDZ domain-like"/>
    <property type="match status" value="2"/>
</dbReference>
<dbReference type="HOGENOM" id="CLU_020120_1_0_10"/>
<dbReference type="PROSITE" id="PS50106">
    <property type="entry name" value="PDZ"/>
    <property type="match status" value="2"/>
</dbReference>
<dbReference type="NCBIfam" id="TIGR02037">
    <property type="entry name" value="degP_htrA_DO"/>
    <property type="match status" value="1"/>
</dbReference>
<keyword evidence="3" id="KW-0732">Signal</keyword>
<evidence type="ECO:0000256" key="1">
    <source>
        <dbReference type="ARBA" id="ARBA00010541"/>
    </source>
</evidence>
<dbReference type="InterPro" id="IPR011782">
    <property type="entry name" value="Pept_S1C_Do"/>
</dbReference>
<feature type="binding site" evidence="8">
    <location>
        <position position="150"/>
    </location>
    <ligand>
        <name>substrate</name>
    </ligand>
</feature>
<keyword evidence="5" id="KW-0378">Hydrolase</keyword>
<dbReference type="AlphaFoldDB" id="B3QU21"/>
<dbReference type="eggNOG" id="COG0265">
    <property type="taxonomic scope" value="Bacteria"/>
</dbReference>
<evidence type="ECO:0000256" key="5">
    <source>
        <dbReference type="ARBA" id="ARBA00022801"/>
    </source>
</evidence>
<dbReference type="EC" id="1.3.1.74" evidence="11"/>
<evidence type="ECO:0000256" key="7">
    <source>
        <dbReference type="PIRSR" id="PIRSR611782-1"/>
    </source>
</evidence>
<dbReference type="Pfam" id="PF13180">
    <property type="entry name" value="PDZ_2"/>
    <property type="match status" value="1"/>
</dbReference>
<dbReference type="GO" id="GO:0006508">
    <property type="term" value="P:proteolysis"/>
    <property type="evidence" value="ECO:0007669"/>
    <property type="project" value="UniProtKB-KW"/>
</dbReference>
<dbReference type="KEGG" id="cts:Ctha_0348"/>
<dbReference type="InterPro" id="IPR001940">
    <property type="entry name" value="Peptidase_S1C"/>
</dbReference>
<dbReference type="PANTHER" id="PTHR22939">
    <property type="entry name" value="SERINE PROTEASE FAMILY S1C HTRA-RELATED"/>
    <property type="match status" value="1"/>
</dbReference>
<feature type="active site" description="Charge relay system" evidence="7">
    <location>
        <position position="260"/>
    </location>
</feature>
<dbReference type="InterPro" id="IPR001478">
    <property type="entry name" value="PDZ"/>
</dbReference>
<dbReference type="EMBL" id="CP001100">
    <property type="protein sequence ID" value="ACF12819.1"/>
    <property type="molecule type" value="Genomic_DNA"/>
</dbReference>
<keyword evidence="12" id="KW-1185">Reference proteome</keyword>
<sequence>MKRRTVFTAIGLIMIGVVIGVVGMIGAERSNGTAAEEIRLVPQEVHSFVPNKSEMPHPPMSQTFVTVAKLSTPTVVSIQVKVDEARPDALDFLYDFQEDEEGDAEHDEKEEMERKKDMFHWFFRSPTEPMLSSGSGVLISRDGYIMTNHHVVKNASSASNILVTLHDKREFHASITGTDPLTDIAIIKIDAKNLSAATFGNSDSLHVGEWVMAVGNPFELTSTVTAGIISAMNRNINIIHDSFGVETFIQTDAVINPGNSGGALVNMNGQLIGINTAIASRNGSYQGYGFAIPINLAQSVAKDLIAHGEVIRGYIGVSLGEIDAVMAKALGLKQPTGALIQEVLPECAAKEAGIESMDVILKIDGVQIAERNQLQAYVARKHPGDVLRLQVWRDKKIIELRVKLKALKKNSPVAKLDAEPKEEDLGMEVANLSQEEKKEFRTEHGIRVISIDPFGSAFTRGIEKNDLILEINREKIASVQSFNQKLVALKSEEAILLKIRKPYSQSAMFVAVEVPH</sequence>
<protein>
    <submittedName>
        <fullName evidence="11">Protease Do</fullName>
        <ecNumber evidence="11">1.3.1.74</ecNumber>
    </submittedName>
</protein>
<dbReference type="SUPFAM" id="SSF50494">
    <property type="entry name" value="Trypsin-like serine proteases"/>
    <property type="match status" value="1"/>
</dbReference>
<feature type="active site" description="Charge relay system" evidence="7">
    <location>
        <position position="150"/>
    </location>
</feature>
<dbReference type="Proteomes" id="UP000001208">
    <property type="component" value="Chromosome"/>
</dbReference>
<dbReference type="Pfam" id="PF13365">
    <property type="entry name" value="Trypsin_2"/>
    <property type="match status" value="1"/>
</dbReference>
<feature type="domain" description="PDZ" evidence="10">
    <location>
        <begin position="304"/>
        <end position="395"/>
    </location>
</feature>
<feature type="binding site" evidence="8">
    <location>
        <begin position="258"/>
        <end position="260"/>
    </location>
    <ligand>
        <name>substrate</name>
    </ligand>
</feature>
<dbReference type="Gene3D" id="2.30.42.10">
    <property type="match status" value="2"/>
</dbReference>
<evidence type="ECO:0000256" key="9">
    <source>
        <dbReference type="SAM" id="Phobius"/>
    </source>
</evidence>
<evidence type="ECO:0000313" key="11">
    <source>
        <dbReference type="EMBL" id="ACF12819.1"/>
    </source>
</evidence>
<dbReference type="InterPro" id="IPR009003">
    <property type="entry name" value="Peptidase_S1_PA"/>
</dbReference>
<evidence type="ECO:0000256" key="6">
    <source>
        <dbReference type="ARBA" id="ARBA00022825"/>
    </source>
</evidence>
<keyword evidence="9" id="KW-1133">Transmembrane helix</keyword>
<accession>B3QU21</accession>
<dbReference type="STRING" id="517418.Ctha_0348"/>
<keyword evidence="11" id="KW-0560">Oxidoreductase</keyword>
<dbReference type="InterPro" id="IPR036034">
    <property type="entry name" value="PDZ_sf"/>
</dbReference>
<feature type="binding site" evidence="8">
    <location>
        <position position="183"/>
    </location>
    <ligand>
        <name>substrate</name>
    </ligand>
</feature>
<dbReference type="PANTHER" id="PTHR22939:SF129">
    <property type="entry name" value="SERINE PROTEASE HTRA2, MITOCHONDRIAL"/>
    <property type="match status" value="1"/>
</dbReference>
<gene>
    <name evidence="11" type="ordered locus">Ctha_0348</name>
</gene>
<dbReference type="FunFam" id="2.40.10.10:FF:000001">
    <property type="entry name" value="Periplasmic serine protease DegS"/>
    <property type="match status" value="1"/>
</dbReference>
<proteinExistence type="inferred from homology"/>
<keyword evidence="9" id="KW-0472">Membrane</keyword>
<dbReference type="PRINTS" id="PR00834">
    <property type="entry name" value="PROTEASES2C"/>
</dbReference>
<dbReference type="SMART" id="SM00228">
    <property type="entry name" value="PDZ"/>
    <property type="match status" value="2"/>
</dbReference>
<evidence type="ECO:0000256" key="8">
    <source>
        <dbReference type="PIRSR" id="PIRSR611782-2"/>
    </source>
</evidence>
<dbReference type="Pfam" id="PF00595">
    <property type="entry name" value="PDZ"/>
    <property type="match status" value="1"/>
</dbReference>
<dbReference type="RefSeq" id="WP_012498903.1">
    <property type="nucleotide sequence ID" value="NC_011026.1"/>
</dbReference>
<dbReference type="GO" id="GO:0032440">
    <property type="term" value="F:2-alkenal reductase [NAD(P)H] activity"/>
    <property type="evidence" value="ECO:0007669"/>
    <property type="project" value="UniProtKB-EC"/>
</dbReference>
<dbReference type="MEROPS" id="S01.453"/>
<keyword evidence="4" id="KW-0677">Repeat</keyword>
<keyword evidence="9" id="KW-0812">Transmembrane</keyword>
<evidence type="ECO:0000256" key="2">
    <source>
        <dbReference type="ARBA" id="ARBA00022670"/>
    </source>
</evidence>
<feature type="domain" description="PDZ" evidence="10">
    <location>
        <begin position="413"/>
        <end position="503"/>
    </location>
</feature>
<comment type="similarity">
    <text evidence="1">Belongs to the peptidase S1C family.</text>
</comment>
<evidence type="ECO:0000259" key="10">
    <source>
        <dbReference type="PROSITE" id="PS50106"/>
    </source>
</evidence>
<keyword evidence="6" id="KW-0720">Serine protease</keyword>
<feature type="active site" description="Charge relay system" evidence="7">
    <location>
        <position position="183"/>
    </location>
</feature>
<name>B3QU21_CHLT3</name>
<keyword evidence="2 11" id="KW-0645">Protease</keyword>
<dbReference type="GO" id="GO:0004252">
    <property type="term" value="F:serine-type endopeptidase activity"/>
    <property type="evidence" value="ECO:0007669"/>
    <property type="project" value="InterPro"/>
</dbReference>
<dbReference type="Gene3D" id="2.40.10.120">
    <property type="match status" value="1"/>
</dbReference>
<feature type="transmembrane region" description="Helical" evidence="9">
    <location>
        <begin position="7"/>
        <end position="27"/>
    </location>
</feature>
<organism evidence="11 12">
    <name type="scientific">Chloroherpeton thalassium (strain ATCC 35110 / GB-78)</name>
    <dbReference type="NCBI Taxonomy" id="517418"/>
    <lineage>
        <taxon>Bacteria</taxon>
        <taxon>Pseudomonadati</taxon>
        <taxon>Chlorobiota</taxon>
        <taxon>Chlorobiia</taxon>
        <taxon>Chlorobiales</taxon>
        <taxon>Chloroherpetonaceae</taxon>
        <taxon>Chloroherpeton</taxon>
    </lineage>
</organism>